<proteinExistence type="predicted"/>
<comment type="caution">
    <text evidence="1">The sequence shown here is derived from an EMBL/GenBank/DDBJ whole genome shotgun (WGS) entry which is preliminary data.</text>
</comment>
<organism evidence="1 2">
    <name type="scientific">Pseudoalteromonas fuliginea</name>
    <dbReference type="NCBI Taxonomy" id="1872678"/>
    <lineage>
        <taxon>Bacteria</taxon>
        <taxon>Pseudomonadati</taxon>
        <taxon>Pseudomonadota</taxon>
        <taxon>Gammaproteobacteria</taxon>
        <taxon>Alteromonadales</taxon>
        <taxon>Pseudoalteromonadaceae</taxon>
        <taxon>Pseudoalteromonas</taxon>
    </lineage>
</organism>
<sequence>MQEGDVLLFQTLNDSDMSITDGIVQMTQGLETAVYLSLFSPVDTYLNEAAETNDEKLSSQTEAIIQNKPQSSKNYQLLVQAVNADLKWLVTNGNANSIDTSVS</sequence>
<dbReference type="RefSeq" id="WP_033032477.1">
    <property type="nucleotide sequence ID" value="NZ_JJNZ01000179.1"/>
</dbReference>
<gene>
    <name evidence="1" type="ORF">DC53_21400</name>
</gene>
<protein>
    <submittedName>
        <fullName evidence="1">Uncharacterized protein</fullName>
    </submittedName>
</protein>
<feature type="non-terminal residue" evidence="1">
    <location>
        <position position="103"/>
    </location>
</feature>
<evidence type="ECO:0000313" key="2">
    <source>
        <dbReference type="Proteomes" id="UP000027154"/>
    </source>
</evidence>
<evidence type="ECO:0000313" key="1">
    <source>
        <dbReference type="EMBL" id="KDC46637.1"/>
    </source>
</evidence>
<reference evidence="1 2" key="1">
    <citation type="submission" date="2014-04" db="EMBL/GenBank/DDBJ databases">
        <title>Pseudoalteromonas galatheae sp. nov., isolated from a deep-sea polychaete near Canal Concepcion, Chile.</title>
        <authorList>
            <person name="Machado H.R."/>
            <person name="Gram L."/>
            <person name="Vynne N.G."/>
        </authorList>
    </citation>
    <scope>NUCLEOTIDE SEQUENCE [LARGE SCALE GENOMIC DNA]</scope>
    <source>
        <strain evidence="1 2">KMM216</strain>
    </source>
</reference>
<name>A0ABD3Y3C6_9GAMM</name>
<dbReference type="AlphaFoldDB" id="A0ABD3Y3C6"/>
<dbReference type="EMBL" id="JJNZ01000179">
    <property type="protein sequence ID" value="KDC46637.1"/>
    <property type="molecule type" value="Genomic_DNA"/>
</dbReference>
<dbReference type="Proteomes" id="UP000027154">
    <property type="component" value="Unassembled WGS sequence"/>
</dbReference>
<accession>A0ABD3Y3C6</accession>